<evidence type="ECO:0000313" key="2">
    <source>
        <dbReference type="EMBL" id="SHL07583.1"/>
    </source>
</evidence>
<name>A0A1M6XNV5_9BRAD</name>
<gene>
    <name evidence="2" type="ORF">SAMN05444159_4926</name>
</gene>
<organism evidence="2 3">
    <name type="scientific">Bradyrhizobium lablabi</name>
    <dbReference type="NCBI Taxonomy" id="722472"/>
    <lineage>
        <taxon>Bacteria</taxon>
        <taxon>Pseudomonadati</taxon>
        <taxon>Pseudomonadota</taxon>
        <taxon>Alphaproteobacteria</taxon>
        <taxon>Hyphomicrobiales</taxon>
        <taxon>Nitrobacteraceae</taxon>
        <taxon>Bradyrhizobium</taxon>
    </lineage>
</organism>
<dbReference type="AlphaFoldDB" id="A0A1M6XNV5"/>
<proteinExistence type="predicted"/>
<evidence type="ECO:0000256" key="1">
    <source>
        <dbReference type="SAM" id="Phobius"/>
    </source>
</evidence>
<reference evidence="2 3" key="1">
    <citation type="submission" date="2016-11" db="EMBL/GenBank/DDBJ databases">
        <authorList>
            <person name="Jaros S."/>
            <person name="Januszkiewicz K."/>
            <person name="Wedrychowicz H."/>
        </authorList>
    </citation>
    <scope>NUCLEOTIDE SEQUENCE [LARGE SCALE GENOMIC DNA]</scope>
    <source>
        <strain evidence="2 3">GAS499</strain>
    </source>
</reference>
<protein>
    <submittedName>
        <fullName evidence="2">Uncharacterized protein</fullName>
    </submittedName>
</protein>
<keyword evidence="1" id="KW-0472">Membrane</keyword>
<feature type="transmembrane region" description="Helical" evidence="1">
    <location>
        <begin position="12"/>
        <end position="33"/>
    </location>
</feature>
<dbReference type="Proteomes" id="UP000189935">
    <property type="component" value="Chromosome I"/>
</dbReference>
<sequence>MGSSVRKFVRVALIACLVVAPVPSALFAALWFWTWSKNSQVESFYREHPLLSEMRARQPSGTNDSPPARQALLEIVPLGTNREAAVAALGKEGFVCQTVVEPVADTRLRQRFLEARGLTNIPNNNRTKDLLECLAGAPAFVAYTTWITYLEFDADGRLSEARVATWTIFI</sequence>
<accession>A0A1M6XNV5</accession>
<dbReference type="EMBL" id="LT670844">
    <property type="protein sequence ID" value="SHL07583.1"/>
    <property type="molecule type" value="Genomic_DNA"/>
</dbReference>
<evidence type="ECO:0000313" key="3">
    <source>
        <dbReference type="Proteomes" id="UP000189935"/>
    </source>
</evidence>
<keyword evidence="1" id="KW-0812">Transmembrane</keyword>
<keyword evidence="1" id="KW-1133">Transmembrane helix</keyword>